<name>A0A5C6K625_PARDI</name>
<accession>A0A5C6K625</accession>
<dbReference type="Gene3D" id="3.30.428.10">
    <property type="entry name" value="HIT-like"/>
    <property type="match status" value="1"/>
</dbReference>
<gene>
    <name evidence="3" type="ORF">FSA05_20635</name>
</gene>
<reference evidence="3 4" key="1">
    <citation type="submission" date="2019-07" db="EMBL/GenBank/DDBJ databases">
        <title>Genome sequencing of Parabacteroides distasonis iSURF_7.</title>
        <authorList>
            <person name="Degefu H.N."/>
            <person name="Ruoff K.L."/>
            <person name="Price C.E."/>
            <person name="Valls R.A."/>
            <person name="O'Toole G.A."/>
        </authorList>
    </citation>
    <scope>NUCLEOTIDE SEQUENCE [LARGE SCALE GENOMIC DNA]</scope>
    <source>
        <strain evidence="3 4">CFPLTA003_1B</strain>
    </source>
</reference>
<proteinExistence type="predicted"/>
<dbReference type="InterPro" id="IPR011146">
    <property type="entry name" value="HIT-like"/>
</dbReference>
<organism evidence="3 4">
    <name type="scientific">Parabacteroides distasonis</name>
    <dbReference type="NCBI Taxonomy" id="823"/>
    <lineage>
        <taxon>Bacteria</taxon>
        <taxon>Pseudomonadati</taxon>
        <taxon>Bacteroidota</taxon>
        <taxon>Bacteroidia</taxon>
        <taxon>Bacteroidales</taxon>
        <taxon>Tannerellaceae</taxon>
        <taxon>Parabacteroides</taxon>
    </lineage>
</organism>
<protein>
    <submittedName>
        <fullName evidence="3">HIT domain-containing protein</fullName>
    </submittedName>
</protein>
<feature type="domain" description="HIT" evidence="2">
    <location>
        <begin position="22"/>
        <end position="130"/>
    </location>
</feature>
<dbReference type="SUPFAM" id="SSF54197">
    <property type="entry name" value="HIT-like"/>
    <property type="match status" value="1"/>
</dbReference>
<dbReference type="Proteomes" id="UP000315827">
    <property type="component" value="Unassembled WGS sequence"/>
</dbReference>
<evidence type="ECO:0000313" key="4">
    <source>
        <dbReference type="Proteomes" id="UP000315827"/>
    </source>
</evidence>
<dbReference type="GO" id="GO:0003824">
    <property type="term" value="F:catalytic activity"/>
    <property type="evidence" value="ECO:0007669"/>
    <property type="project" value="InterPro"/>
</dbReference>
<evidence type="ECO:0000259" key="2">
    <source>
        <dbReference type="PROSITE" id="PS51084"/>
    </source>
</evidence>
<comment type="caution">
    <text evidence="3">The sequence shown here is derived from an EMBL/GenBank/DDBJ whole genome shotgun (WGS) entry which is preliminary data.</text>
</comment>
<dbReference type="Pfam" id="PF11969">
    <property type="entry name" value="DcpS_C"/>
    <property type="match status" value="1"/>
</dbReference>
<dbReference type="InterPro" id="IPR036265">
    <property type="entry name" value="HIT-like_sf"/>
</dbReference>
<evidence type="ECO:0000256" key="1">
    <source>
        <dbReference type="PROSITE-ProRule" id="PRU00464"/>
    </source>
</evidence>
<dbReference type="EMBL" id="VOHW01000019">
    <property type="protein sequence ID" value="TWV58600.1"/>
    <property type="molecule type" value="Genomic_DNA"/>
</dbReference>
<sequence length="218" mass="25433">MLSKRTSCEFCTEIHDPEDSLFGKLYMNAKIPSRIMKDCEHFVVMPTIGHFLKHYLLVISKRHIESMSKLTDEELSELEDLLNGLKEKLASYGHVVCFEHGGGSFKYSTCSVYHAHIHIIPVPTSLDLTSFLLEEENISRFHTFTECYQSLRNTPQYLMAMNADGSIYATDISKTQERYVSQFFRMKIAEYYKINEEWDWKRIKAIEPNLIQTLNDIL</sequence>
<dbReference type="AlphaFoldDB" id="A0A5C6K625"/>
<dbReference type="RefSeq" id="WP_146376140.1">
    <property type="nucleotide sequence ID" value="NZ_JBCHFK010000007.1"/>
</dbReference>
<dbReference type="PROSITE" id="PS51084">
    <property type="entry name" value="HIT_2"/>
    <property type="match status" value="1"/>
</dbReference>
<evidence type="ECO:0000313" key="3">
    <source>
        <dbReference type="EMBL" id="TWV58600.1"/>
    </source>
</evidence>
<feature type="short sequence motif" description="Histidine triad motif" evidence="1">
    <location>
        <begin position="114"/>
        <end position="118"/>
    </location>
</feature>